<sequence length="105" mass="11861">MLRGLGSKTIVSAVRKRVFSQKVELLLLLETKKVSISEDGIQKKWLVKCKGVFVVDSAVNGGFVDIEISKASQDEMRGMDSKFVGWWEKSWSVMEKDRPSAKPDR</sequence>
<keyword evidence="2" id="KW-1185">Reference proteome</keyword>
<name>A0ABR2RYX3_9ROSI</name>
<gene>
    <name evidence="1" type="ORF">V6N11_001157</name>
</gene>
<evidence type="ECO:0000313" key="2">
    <source>
        <dbReference type="Proteomes" id="UP001396334"/>
    </source>
</evidence>
<evidence type="ECO:0000313" key="1">
    <source>
        <dbReference type="EMBL" id="KAK9018178.1"/>
    </source>
</evidence>
<accession>A0ABR2RYX3</accession>
<organism evidence="1 2">
    <name type="scientific">Hibiscus sabdariffa</name>
    <name type="common">roselle</name>
    <dbReference type="NCBI Taxonomy" id="183260"/>
    <lineage>
        <taxon>Eukaryota</taxon>
        <taxon>Viridiplantae</taxon>
        <taxon>Streptophyta</taxon>
        <taxon>Embryophyta</taxon>
        <taxon>Tracheophyta</taxon>
        <taxon>Spermatophyta</taxon>
        <taxon>Magnoliopsida</taxon>
        <taxon>eudicotyledons</taxon>
        <taxon>Gunneridae</taxon>
        <taxon>Pentapetalae</taxon>
        <taxon>rosids</taxon>
        <taxon>malvids</taxon>
        <taxon>Malvales</taxon>
        <taxon>Malvaceae</taxon>
        <taxon>Malvoideae</taxon>
        <taxon>Hibiscus</taxon>
    </lineage>
</organism>
<dbReference type="EMBL" id="JBBPBN010000019">
    <property type="protein sequence ID" value="KAK9018178.1"/>
    <property type="molecule type" value="Genomic_DNA"/>
</dbReference>
<proteinExistence type="predicted"/>
<reference evidence="1 2" key="1">
    <citation type="journal article" date="2024" name="G3 (Bethesda)">
        <title>Genome assembly of Hibiscus sabdariffa L. provides insights into metabolisms of medicinal natural products.</title>
        <authorList>
            <person name="Kim T."/>
        </authorList>
    </citation>
    <scope>NUCLEOTIDE SEQUENCE [LARGE SCALE GENOMIC DNA]</scope>
    <source>
        <strain evidence="1">TK-2024</strain>
        <tissue evidence="1">Old leaves</tissue>
    </source>
</reference>
<protein>
    <submittedName>
        <fullName evidence="1">Uncharacterized protein</fullName>
    </submittedName>
</protein>
<comment type="caution">
    <text evidence="1">The sequence shown here is derived from an EMBL/GenBank/DDBJ whole genome shotgun (WGS) entry which is preliminary data.</text>
</comment>
<dbReference type="Proteomes" id="UP001396334">
    <property type="component" value="Unassembled WGS sequence"/>
</dbReference>